<keyword evidence="3" id="KW-1185">Reference proteome</keyword>
<name>A0ABX4N4S2_9LEPT</name>
<reference evidence="2 3" key="1">
    <citation type="submission" date="2017-07" db="EMBL/GenBank/DDBJ databases">
        <title>Leptospira spp. isolated from tropical soils.</title>
        <authorList>
            <person name="Thibeaux R."/>
            <person name="Iraola G."/>
            <person name="Ferres I."/>
            <person name="Bierque E."/>
            <person name="Girault D."/>
            <person name="Soupe-Gilbert M.-E."/>
            <person name="Picardeau M."/>
            <person name="Goarant C."/>
        </authorList>
    </citation>
    <scope>NUCLEOTIDE SEQUENCE [LARGE SCALE GENOMIC DNA]</scope>
    <source>
        <strain evidence="2 3">JW2-C-B1</strain>
    </source>
</reference>
<dbReference type="InterPro" id="IPR000209">
    <property type="entry name" value="Peptidase_S8/S53_dom"/>
</dbReference>
<dbReference type="Proteomes" id="UP000231919">
    <property type="component" value="Unassembled WGS sequence"/>
</dbReference>
<dbReference type="InterPro" id="IPR036852">
    <property type="entry name" value="Peptidase_S8/S53_dom_sf"/>
</dbReference>
<evidence type="ECO:0000259" key="1">
    <source>
        <dbReference type="Pfam" id="PF00082"/>
    </source>
</evidence>
<evidence type="ECO:0000313" key="3">
    <source>
        <dbReference type="Proteomes" id="UP000231919"/>
    </source>
</evidence>
<dbReference type="Gene3D" id="3.40.50.200">
    <property type="entry name" value="Peptidase S8/S53 domain"/>
    <property type="match status" value="1"/>
</dbReference>
<proteinExistence type="predicted"/>
<dbReference type="EMBL" id="NPDP01000040">
    <property type="protein sequence ID" value="PJZ28393.1"/>
    <property type="molecule type" value="Genomic_DNA"/>
</dbReference>
<dbReference type="InterPro" id="IPR034074">
    <property type="entry name" value="Y4bN_pept_dom"/>
</dbReference>
<gene>
    <name evidence="2" type="ORF">CH378_18120</name>
</gene>
<feature type="domain" description="Peptidase S8/S53" evidence="1">
    <location>
        <begin position="301"/>
        <end position="537"/>
    </location>
</feature>
<sequence>MNTKNLLLGHGETLTYDISKSGKPNNKNHPYKFEDVQSNLVSDTKIIISKINDLQFNAKPNGKSVIKVILHPAYLAKSYYPSDLLNQFSLSDIGSKSIAIVPRKQIAKKKTDKIIAPCLFVSGKEQDFKDLLETLESVDGEQKIVNEFIKLETLEYYNPLEKIKTAQTWRVDNKVEVVIHQPENENNIIELFYEYAQANNVKMDMDKRVKTKGLVFIPAICDEKGAAKLSEFTYLRALRVMPYLRTSKPIIRHISSSPTPIKFPQSDAINTDLKVAVFDGGIGNNKIDRWCTETIFQSAKTDPEYLIHGSEVTSTILFGNLANKQIQLPTPYCKVDHFRVIDSENDSDPDLYDVLKRISDILDKDKYQYVNLSLGPKIPIEDDEVNVWTSKLESYLSSGETLLTVAVGNDGELGDQNRIQPPADLVNGLSVGAADRSSEKWKRASYSCVGPGRSPGLVKPDAIAFGGSELEPFLVYSPINNTVIGTAGTSFASPLTLRTAIGIHTFLDYPLTPLTVKALLIHRIEPSNDPRSEIGWGRINTNIDKFLQCEDNEATVIYQGVLSPTKYAIVPIAFPQTELKGSVFITATFCFSSDYDPEHPHNYTKSGLTITFVPKGNIKNKTKTFFNLKNHFSTEDELRADSHKWETTLHHEQRFKKDTLSDPFFKIDYQSREKGAPQVSKLREELKYSLIVTIKVKDTPEVYNAILQRYQTLVPIKLKQSVQIKA</sequence>
<accession>A0ABX4N4S2</accession>
<organism evidence="2 3">
    <name type="scientific">Leptospira kmetyi</name>
    <dbReference type="NCBI Taxonomy" id="408139"/>
    <lineage>
        <taxon>Bacteria</taxon>
        <taxon>Pseudomonadati</taxon>
        <taxon>Spirochaetota</taxon>
        <taxon>Spirochaetia</taxon>
        <taxon>Leptospirales</taxon>
        <taxon>Leptospiraceae</taxon>
        <taxon>Leptospira</taxon>
    </lineage>
</organism>
<dbReference type="CDD" id="cd04847">
    <property type="entry name" value="Peptidases_S8_Subtilisin_like_2"/>
    <property type="match status" value="1"/>
</dbReference>
<dbReference type="Pfam" id="PF00082">
    <property type="entry name" value="Peptidase_S8"/>
    <property type="match status" value="1"/>
</dbReference>
<evidence type="ECO:0000313" key="2">
    <source>
        <dbReference type="EMBL" id="PJZ28393.1"/>
    </source>
</evidence>
<protein>
    <recommendedName>
        <fullName evidence="1">Peptidase S8/S53 domain-containing protein</fullName>
    </recommendedName>
</protein>
<dbReference type="RefSeq" id="WP_100756314.1">
    <property type="nucleotide sequence ID" value="NZ_NPDP01000040.1"/>
</dbReference>
<comment type="caution">
    <text evidence="2">The sequence shown here is derived from an EMBL/GenBank/DDBJ whole genome shotgun (WGS) entry which is preliminary data.</text>
</comment>
<dbReference type="SUPFAM" id="SSF52743">
    <property type="entry name" value="Subtilisin-like"/>
    <property type="match status" value="1"/>
</dbReference>